<evidence type="ECO:0000259" key="13">
    <source>
        <dbReference type="SMART" id="SM00090"/>
    </source>
</evidence>
<feature type="compositionally biased region" description="Basic residues" evidence="12">
    <location>
        <begin position="380"/>
        <end position="395"/>
    </location>
</feature>
<feature type="compositionally biased region" description="Acidic residues" evidence="12">
    <location>
        <begin position="327"/>
        <end position="337"/>
    </location>
</feature>
<dbReference type="SMART" id="SM00090">
    <property type="entry name" value="RIO"/>
    <property type="match status" value="1"/>
</dbReference>
<comment type="catalytic activity">
    <reaction evidence="11">
        <text>L-seryl-[protein] + ATP = O-phospho-L-seryl-[protein] + ADP + H(+)</text>
        <dbReference type="Rhea" id="RHEA:17989"/>
        <dbReference type="Rhea" id="RHEA-COMP:9863"/>
        <dbReference type="Rhea" id="RHEA-COMP:11604"/>
        <dbReference type="ChEBI" id="CHEBI:15378"/>
        <dbReference type="ChEBI" id="CHEBI:29999"/>
        <dbReference type="ChEBI" id="CHEBI:30616"/>
        <dbReference type="ChEBI" id="CHEBI:83421"/>
        <dbReference type="ChEBI" id="CHEBI:456216"/>
        <dbReference type="EC" id="2.7.11.1"/>
    </reaction>
</comment>
<organism evidence="14 15">
    <name type="scientific">Papaver nudicaule</name>
    <name type="common">Iceland poppy</name>
    <dbReference type="NCBI Taxonomy" id="74823"/>
    <lineage>
        <taxon>Eukaryota</taxon>
        <taxon>Viridiplantae</taxon>
        <taxon>Streptophyta</taxon>
        <taxon>Embryophyta</taxon>
        <taxon>Tracheophyta</taxon>
        <taxon>Spermatophyta</taxon>
        <taxon>Magnoliopsida</taxon>
        <taxon>Ranunculales</taxon>
        <taxon>Papaveraceae</taxon>
        <taxon>Papaveroideae</taxon>
        <taxon>Papaver</taxon>
    </lineage>
</organism>
<evidence type="ECO:0000256" key="12">
    <source>
        <dbReference type="SAM" id="MobiDB-lite"/>
    </source>
</evidence>
<keyword evidence="5" id="KW-0479">Metal-binding</keyword>
<dbReference type="SUPFAM" id="SSF56112">
    <property type="entry name" value="Protein kinase-like (PK-like)"/>
    <property type="match status" value="1"/>
</dbReference>
<keyword evidence="8" id="KW-0067">ATP-binding</keyword>
<evidence type="ECO:0000256" key="8">
    <source>
        <dbReference type="ARBA" id="ARBA00022840"/>
    </source>
</evidence>
<dbReference type="PANTHER" id="PTHR45723">
    <property type="entry name" value="SERINE/THREONINE-PROTEIN KINASE RIO1"/>
    <property type="match status" value="1"/>
</dbReference>
<dbReference type="InterPro" id="IPR011009">
    <property type="entry name" value="Kinase-like_dom_sf"/>
</dbReference>
<proteinExistence type="inferred from homology"/>
<feature type="compositionally biased region" description="Basic and acidic residues" evidence="12">
    <location>
        <begin position="348"/>
        <end position="379"/>
    </location>
</feature>
<sequence length="403" mass="45422">MSIFDPEAKERNPKKDSREFSISVSSVDLSSIRNRKFPRPSPLEEWDGKVNMSMPNSVTPSIRRSLRVVATGKPNNATGDNRYKAIVEQAIDPRTRMVLFKMLKRANVYHATKRDGQEFAVKVYKTTPVIEFKDRPHGCCKPPNPEKVAQARAENEMTKLTRLKAAGIRCPTPLHLMRHVLVLEFMRSLFQKCELVHGDLSENTSVDLDNPEALYYLFLDCIHVSGFFGRKGVGVVSTRRLFDFIIDSSISDESESRYIEEVRQKVLAWGVIMSELISESGIPRSARGQLRICSQYCSTAQNQLPEQPNASDTNDPSTDQTNNCGTDENDEEVDDDSSSGSKGVEPYDTAKDGAQETLPADKKAARKENTKKVKEEKREARKSRKDVTKKKKKLSKPGNIISY</sequence>
<evidence type="ECO:0000256" key="2">
    <source>
        <dbReference type="ARBA" id="ARBA00012513"/>
    </source>
</evidence>
<evidence type="ECO:0000313" key="15">
    <source>
        <dbReference type="Proteomes" id="UP001177140"/>
    </source>
</evidence>
<keyword evidence="7" id="KW-0418">Kinase</keyword>
<dbReference type="AlphaFoldDB" id="A0AA42B1F3"/>
<evidence type="ECO:0000313" key="14">
    <source>
        <dbReference type="EMBL" id="MCL7047594.1"/>
    </source>
</evidence>
<feature type="region of interest" description="Disordered" evidence="12">
    <location>
        <begin position="1"/>
        <end position="20"/>
    </location>
</feature>
<keyword evidence="6" id="KW-0547">Nucleotide-binding</keyword>
<comment type="caution">
    <text evidence="14">The sequence shown here is derived from an EMBL/GenBank/DDBJ whole genome shotgun (WGS) entry which is preliminary data.</text>
</comment>
<evidence type="ECO:0000256" key="4">
    <source>
        <dbReference type="ARBA" id="ARBA00022679"/>
    </source>
</evidence>
<feature type="compositionally biased region" description="Polar residues" evidence="12">
    <location>
        <begin position="303"/>
        <end position="326"/>
    </location>
</feature>
<dbReference type="GO" id="GO:0046872">
    <property type="term" value="F:metal ion binding"/>
    <property type="evidence" value="ECO:0007669"/>
    <property type="project" value="UniProtKB-KW"/>
</dbReference>
<dbReference type="Pfam" id="PF01163">
    <property type="entry name" value="RIO1"/>
    <property type="match status" value="1"/>
</dbReference>
<keyword evidence="4" id="KW-0808">Transferase</keyword>
<evidence type="ECO:0000256" key="7">
    <source>
        <dbReference type="ARBA" id="ARBA00022777"/>
    </source>
</evidence>
<keyword evidence="15" id="KW-1185">Reference proteome</keyword>
<feature type="region of interest" description="Disordered" evidence="12">
    <location>
        <begin position="303"/>
        <end position="403"/>
    </location>
</feature>
<evidence type="ECO:0000256" key="1">
    <source>
        <dbReference type="ARBA" id="ARBA00009196"/>
    </source>
</evidence>
<dbReference type="InterPro" id="IPR000687">
    <property type="entry name" value="RIO_kinase"/>
</dbReference>
<protein>
    <recommendedName>
        <fullName evidence="2">non-specific serine/threonine protein kinase</fullName>
        <ecNumber evidence="2">2.7.11.1</ecNumber>
    </recommendedName>
</protein>
<name>A0AA42B1F3_PAPNU</name>
<evidence type="ECO:0000256" key="11">
    <source>
        <dbReference type="ARBA" id="ARBA00048679"/>
    </source>
</evidence>
<dbReference type="GO" id="GO:0004674">
    <property type="term" value="F:protein serine/threonine kinase activity"/>
    <property type="evidence" value="ECO:0007669"/>
    <property type="project" value="UniProtKB-KW"/>
</dbReference>
<dbReference type="GO" id="GO:0005524">
    <property type="term" value="F:ATP binding"/>
    <property type="evidence" value="ECO:0007669"/>
    <property type="project" value="UniProtKB-KW"/>
</dbReference>
<evidence type="ECO:0000256" key="9">
    <source>
        <dbReference type="ARBA" id="ARBA00022842"/>
    </source>
</evidence>
<gene>
    <name evidence="14" type="ORF">MKW94_000937</name>
</gene>
<evidence type="ECO:0000256" key="5">
    <source>
        <dbReference type="ARBA" id="ARBA00022723"/>
    </source>
</evidence>
<accession>A0AA42B1F3</accession>
<dbReference type="Gene3D" id="3.30.200.20">
    <property type="entry name" value="Phosphorylase Kinase, domain 1"/>
    <property type="match status" value="1"/>
</dbReference>
<comment type="catalytic activity">
    <reaction evidence="10">
        <text>L-threonyl-[protein] + ATP = O-phospho-L-threonyl-[protein] + ADP + H(+)</text>
        <dbReference type="Rhea" id="RHEA:46608"/>
        <dbReference type="Rhea" id="RHEA-COMP:11060"/>
        <dbReference type="Rhea" id="RHEA-COMP:11605"/>
        <dbReference type="ChEBI" id="CHEBI:15378"/>
        <dbReference type="ChEBI" id="CHEBI:30013"/>
        <dbReference type="ChEBI" id="CHEBI:30616"/>
        <dbReference type="ChEBI" id="CHEBI:61977"/>
        <dbReference type="ChEBI" id="CHEBI:456216"/>
        <dbReference type="EC" id="2.7.11.1"/>
    </reaction>
</comment>
<dbReference type="InterPro" id="IPR051272">
    <property type="entry name" value="RIO-type_Ser/Thr_kinase"/>
</dbReference>
<reference evidence="14" key="1">
    <citation type="submission" date="2022-03" db="EMBL/GenBank/DDBJ databases">
        <title>A functionally conserved STORR gene fusion in Papaver species that diverged 16.8 million years ago.</title>
        <authorList>
            <person name="Catania T."/>
        </authorList>
    </citation>
    <scope>NUCLEOTIDE SEQUENCE</scope>
    <source>
        <strain evidence="14">S-191538</strain>
    </source>
</reference>
<keyword evidence="9" id="KW-0460">Magnesium</keyword>
<dbReference type="Proteomes" id="UP001177140">
    <property type="component" value="Unassembled WGS sequence"/>
</dbReference>
<evidence type="ECO:0000256" key="6">
    <source>
        <dbReference type="ARBA" id="ARBA00022741"/>
    </source>
</evidence>
<dbReference type="EMBL" id="JAJJMA010294674">
    <property type="protein sequence ID" value="MCL7047594.1"/>
    <property type="molecule type" value="Genomic_DNA"/>
</dbReference>
<feature type="compositionally biased region" description="Basic and acidic residues" evidence="12">
    <location>
        <begin position="1"/>
        <end position="19"/>
    </location>
</feature>
<comment type="similarity">
    <text evidence="1">Belongs to the protein kinase superfamily. RIO-type Ser/Thr kinase family.</text>
</comment>
<dbReference type="EC" id="2.7.11.1" evidence="2"/>
<evidence type="ECO:0000256" key="3">
    <source>
        <dbReference type="ARBA" id="ARBA00022527"/>
    </source>
</evidence>
<evidence type="ECO:0000256" key="10">
    <source>
        <dbReference type="ARBA" id="ARBA00047899"/>
    </source>
</evidence>
<feature type="domain" description="RIO kinase" evidence="13">
    <location>
        <begin position="80"/>
        <end position="247"/>
    </location>
</feature>
<dbReference type="InterPro" id="IPR018934">
    <property type="entry name" value="RIO_dom"/>
</dbReference>
<keyword evidence="3" id="KW-0723">Serine/threonine-protein kinase</keyword>